<keyword evidence="1" id="KW-1133">Transmembrane helix</keyword>
<organism evidence="2 3">
    <name type="scientific">Cryptotermes secundus</name>
    <dbReference type="NCBI Taxonomy" id="105785"/>
    <lineage>
        <taxon>Eukaryota</taxon>
        <taxon>Metazoa</taxon>
        <taxon>Ecdysozoa</taxon>
        <taxon>Arthropoda</taxon>
        <taxon>Hexapoda</taxon>
        <taxon>Insecta</taxon>
        <taxon>Pterygota</taxon>
        <taxon>Neoptera</taxon>
        <taxon>Polyneoptera</taxon>
        <taxon>Dictyoptera</taxon>
        <taxon>Blattodea</taxon>
        <taxon>Blattoidea</taxon>
        <taxon>Termitoidae</taxon>
        <taxon>Kalotermitidae</taxon>
        <taxon>Cryptotermitinae</taxon>
        <taxon>Cryptotermes</taxon>
    </lineage>
</organism>
<keyword evidence="3" id="KW-1185">Reference proteome</keyword>
<feature type="transmembrane region" description="Helical" evidence="1">
    <location>
        <begin position="27"/>
        <end position="49"/>
    </location>
</feature>
<dbReference type="EMBL" id="NEVH01009828">
    <property type="protein sequence ID" value="PNF32622.1"/>
    <property type="molecule type" value="Genomic_DNA"/>
</dbReference>
<dbReference type="InterPro" id="IPR010512">
    <property type="entry name" value="DUF1091"/>
</dbReference>
<comment type="caution">
    <text evidence="2">The sequence shown here is derived from an EMBL/GenBank/DDBJ whole genome shotgun (WGS) entry which is preliminary data.</text>
</comment>
<dbReference type="PANTHER" id="PTHR21112">
    <property type="entry name" value="CHEMOSENSORY PROTEIN A 29A-RELATED"/>
    <property type="match status" value="1"/>
</dbReference>
<dbReference type="Proteomes" id="UP000235965">
    <property type="component" value="Unassembled WGS sequence"/>
</dbReference>
<protein>
    <recommendedName>
        <fullName evidence="4">MD-2-related lipid-recognition domain-containing protein</fullName>
    </recommendedName>
</protein>
<evidence type="ECO:0000313" key="3">
    <source>
        <dbReference type="Proteomes" id="UP000235965"/>
    </source>
</evidence>
<dbReference type="PANTHER" id="PTHR21112:SF0">
    <property type="entry name" value="CHEMOSENSORY PROTEIN A 29A-RELATED"/>
    <property type="match status" value="1"/>
</dbReference>
<evidence type="ECO:0000313" key="2">
    <source>
        <dbReference type="EMBL" id="PNF32622.1"/>
    </source>
</evidence>
<dbReference type="InParanoid" id="A0A2J7QVL8"/>
<gene>
    <name evidence="2" type="ORF">B7P43_G17930</name>
</gene>
<evidence type="ECO:0000256" key="1">
    <source>
        <dbReference type="SAM" id="Phobius"/>
    </source>
</evidence>
<dbReference type="AlphaFoldDB" id="A0A2J7QVL8"/>
<dbReference type="Pfam" id="PF06477">
    <property type="entry name" value="DUF1091"/>
    <property type="match status" value="1"/>
</dbReference>
<keyword evidence="1" id="KW-0812">Transmembrane</keyword>
<name>A0A2J7QVL8_9NEOP</name>
<keyword evidence="1" id="KW-0472">Membrane</keyword>
<dbReference type="OrthoDB" id="7439560at2759"/>
<evidence type="ECO:0008006" key="4">
    <source>
        <dbReference type="Google" id="ProtNLM"/>
    </source>
</evidence>
<reference evidence="2 3" key="1">
    <citation type="submission" date="2017-12" db="EMBL/GenBank/DDBJ databases">
        <title>Hemimetabolous genomes reveal molecular basis of termite eusociality.</title>
        <authorList>
            <person name="Harrison M.C."/>
            <person name="Jongepier E."/>
            <person name="Robertson H.M."/>
            <person name="Arning N."/>
            <person name="Bitard-Feildel T."/>
            <person name="Chao H."/>
            <person name="Childers C.P."/>
            <person name="Dinh H."/>
            <person name="Doddapaneni H."/>
            <person name="Dugan S."/>
            <person name="Gowin J."/>
            <person name="Greiner C."/>
            <person name="Han Y."/>
            <person name="Hu H."/>
            <person name="Hughes D.S.T."/>
            <person name="Huylmans A.-K."/>
            <person name="Kemena C."/>
            <person name="Kremer L.P.M."/>
            <person name="Lee S.L."/>
            <person name="Lopez-Ezquerra A."/>
            <person name="Mallet L."/>
            <person name="Monroy-Kuhn J.M."/>
            <person name="Moser A."/>
            <person name="Murali S.C."/>
            <person name="Muzny D.M."/>
            <person name="Otani S."/>
            <person name="Piulachs M.-D."/>
            <person name="Poelchau M."/>
            <person name="Qu J."/>
            <person name="Schaub F."/>
            <person name="Wada-Katsumata A."/>
            <person name="Worley K.C."/>
            <person name="Xie Q."/>
            <person name="Ylla G."/>
            <person name="Poulsen M."/>
            <person name="Gibbs R.A."/>
            <person name="Schal C."/>
            <person name="Richards S."/>
            <person name="Belles X."/>
            <person name="Korb J."/>
            <person name="Bornberg-Bauer E."/>
        </authorList>
    </citation>
    <scope>NUCLEOTIDE SEQUENCE [LARGE SCALE GENOMIC DNA]</scope>
    <source>
        <tissue evidence="2">Whole body</tissue>
    </source>
</reference>
<sequence>MVVFDIGHLMITDNGLQLLPYTYKRRCLDLGTTCCVMLVTLCLLFGAAVRPQPVAGFDIDILSGVPRDYKLQYLDAEIRKFSSKYIGKDSKVEVGKYNSSLAILNGTLHILKDLPPQTTVEFEALRKENNNAYTSGPFKTPKMSLCNFLEQKPQFAGTITKFGNAPKACPIRAGVYHVINGWIDENDFPPMPKSIPEWRADVTVKINKTVLLKMSIYIRIE</sequence>
<accession>A0A2J7QVL8</accession>
<proteinExistence type="predicted"/>